<evidence type="ECO:0000256" key="2">
    <source>
        <dbReference type="ARBA" id="ARBA00022723"/>
    </source>
</evidence>
<reference evidence="8" key="1">
    <citation type="submission" date="2021-09" db="EMBL/GenBank/DDBJ databases">
        <authorList>
            <consortium name="AG Swart"/>
            <person name="Singh M."/>
            <person name="Singh A."/>
            <person name="Seah K."/>
            <person name="Emmerich C."/>
        </authorList>
    </citation>
    <scope>NUCLEOTIDE SEQUENCE</scope>
    <source>
        <strain evidence="8">ATCC30299</strain>
    </source>
</reference>
<evidence type="ECO:0000256" key="3">
    <source>
        <dbReference type="ARBA" id="ARBA00022741"/>
    </source>
</evidence>
<organism evidence="8 9">
    <name type="scientific">Blepharisma stoltei</name>
    <dbReference type="NCBI Taxonomy" id="1481888"/>
    <lineage>
        <taxon>Eukaryota</taxon>
        <taxon>Sar</taxon>
        <taxon>Alveolata</taxon>
        <taxon>Ciliophora</taxon>
        <taxon>Postciliodesmatophora</taxon>
        <taxon>Heterotrichea</taxon>
        <taxon>Heterotrichida</taxon>
        <taxon>Blepharismidae</taxon>
        <taxon>Blepharisma</taxon>
    </lineage>
</organism>
<dbReference type="GO" id="GO:0005745">
    <property type="term" value="C:m-AAA complex"/>
    <property type="evidence" value="ECO:0007669"/>
    <property type="project" value="TreeGrafter"/>
</dbReference>
<comment type="caution">
    <text evidence="8">The sequence shown here is derived from an EMBL/GenBank/DDBJ whole genome shotgun (WGS) entry which is preliminary data.</text>
</comment>
<comment type="cofactor">
    <cofactor evidence="1">
        <name>Zn(2+)</name>
        <dbReference type="ChEBI" id="CHEBI:29105"/>
    </cofactor>
</comment>
<dbReference type="Pfam" id="PF01434">
    <property type="entry name" value="Peptidase_M41"/>
    <property type="match status" value="1"/>
</dbReference>
<dbReference type="InterPro" id="IPR000642">
    <property type="entry name" value="Peptidase_M41"/>
</dbReference>
<feature type="domain" description="Peptidase M41" evidence="7">
    <location>
        <begin position="2"/>
        <end position="80"/>
    </location>
</feature>
<gene>
    <name evidence="8" type="ORF">BSTOLATCC_MIC13178</name>
</gene>
<proteinExistence type="predicted"/>
<keyword evidence="6" id="KW-0645">Protease</keyword>
<evidence type="ECO:0000256" key="5">
    <source>
        <dbReference type="ARBA" id="ARBA00022840"/>
    </source>
</evidence>
<dbReference type="Gene3D" id="1.20.58.760">
    <property type="entry name" value="Peptidase M41"/>
    <property type="match status" value="1"/>
</dbReference>
<keyword evidence="9" id="KW-1185">Reference proteome</keyword>
<keyword evidence="6" id="KW-0378">Hydrolase</keyword>
<dbReference type="SUPFAM" id="SSF140990">
    <property type="entry name" value="FtsH protease domain-like"/>
    <property type="match status" value="1"/>
</dbReference>
<dbReference type="PANTHER" id="PTHR43655:SF2">
    <property type="entry name" value="AFG3 LIKE MATRIX AAA PEPTIDASE SUBUNIT 2, ISOFORM A"/>
    <property type="match status" value="1"/>
</dbReference>
<evidence type="ECO:0000259" key="7">
    <source>
        <dbReference type="Pfam" id="PF01434"/>
    </source>
</evidence>
<dbReference type="GO" id="GO:0034982">
    <property type="term" value="P:mitochondrial protein processing"/>
    <property type="evidence" value="ECO:0007669"/>
    <property type="project" value="TreeGrafter"/>
</dbReference>
<name>A0AAU9IVW3_9CILI</name>
<sequence length="104" mass="12320">MNFGMSEKLGTVGYHIEQEALSKPFSEDTNRIIDEEVRSIVEWCIKKTRSLLGEKKELVEKLAETLIEKEMIKHKELVEILGERPFEYQQEYQKYLEEAKKNQV</sequence>
<dbReference type="GO" id="GO:0004176">
    <property type="term" value="F:ATP-dependent peptidase activity"/>
    <property type="evidence" value="ECO:0007669"/>
    <property type="project" value="InterPro"/>
</dbReference>
<keyword evidence="3" id="KW-0547">Nucleotide-binding</keyword>
<keyword evidence="2" id="KW-0479">Metal-binding</keyword>
<dbReference type="GO" id="GO:0046872">
    <property type="term" value="F:metal ion binding"/>
    <property type="evidence" value="ECO:0007669"/>
    <property type="project" value="UniProtKB-KW"/>
</dbReference>
<evidence type="ECO:0000256" key="6">
    <source>
        <dbReference type="ARBA" id="ARBA00023049"/>
    </source>
</evidence>
<evidence type="ECO:0000256" key="1">
    <source>
        <dbReference type="ARBA" id="ARBA00001947"/>
    </source>
</evidence>
<dbReference type="InterPro" id="IPR050928">
    <property type="entry name" value="ATP-dep_Zn_Metalloprotease"/>
</dbReference>
<keyword evidence="4" id="KW-0862">Zinc</keyword>
<keyword evidence="5" id="KW-0067">ATP-binding</keyword>
<dbReference type="AlphaFoldDB" id="A0AAU9IVW3"/>
<dbReference type="GO" id="GO:0005524">
    <property type="term" value="F:ATP binding"/>
    <property type="evidence" value="ECO:0007669"/>
    <property type="project" value="UniProtKB-KW"/>
</dbReference>
<dbReference type="InterPro" id="IPR037219">
    <property type="entry name" value="Peptidase_M41-like"/>
</dbReference>
<dbReference type="GO" id="GO:0004222">
    <property type="term" value="F:metalloendopeptidase activity"/>
    <property type="evidence" value="ECO:0007669"/>
    <property type="project" value="InterPro"/>
</dbReference>
<dbReference type="PANTHER" id="PTHR43655">
    <property type="entry name" value="ATP-DEPENDENT PROTEASE"/>
    <property type="match status" value="1"/>
</dbReference>
<dbReference type="Proteomes" id="UP001162131">
    <property type="component" value="Unassembled WGS sequence"/>
</dbReference>
<evidence type="ECO:0000313" key="9">
    <source>
        <dbReference type="Proteomes" id="UP001162131"/>
    </source>
</evidence>
<protein>
    <recommendedName>
        <fullName evidence="7">Peptidase M41 domain-containing protein</fullName>
    </recommendedName>
</protein>
<keyword evidence="6" id="KW-0482">Metalloprotease</keyword>
<dbReference type="EMBL" id="CAJZBQ010000013">
    <property type="protein sequence ID" value="CAG9315405.1"/>
    <property type="molecule type" value="Genomic_DNA"/>
</dbReference>
<evidence type="ECO:0000313" key="8">
    <source>
        <dbReference type="EMBL" id="CAG9315405.1"/>
    </source>
</evidence>
<accession>A0AAU9IVW3</accession>
<evidence type="ECO:0000256" key="4">
    <source>
        <dbReference type="ARBA" id="ARBA00022833"/>
    </source>
</evidence>